<organism evidence="5 6">
    <name type="scientific">candidate division MSBL1 archaeon SCGC-AAA382K21</name>
    <dbReference type="NCBI Taxonomy" id="1698283"/>
    <lineage>
        <taxon>Archaea</taxon>
        <taxon>Methanobacteriati</taxon>
        <taxon>Methanobacteriota</taxon>
        <taxon>candidate division MSBL1</taxon>
    </lineage>
</organism>
<dbReference type="Pfam" id="PF13476">
    <property type="entry name" value="AAA_23"/>
    <property type="match status" value="1"/>
</dbReference>
<evidence type="ECO:0000313" key="5">
    <source>
        <dbReference type="EMBL" id="KXB07472.1"/>
    </source>
</evidence>
<dbReference type="SUPFAM" id="SSF52540">
    <property type="entry name" value="P-loop containing nucleoside triphosphate hydrolases"/>
    <property type="match status" value="1"/>
</dbReference>
<keyword evidence="6" id="KW-1185">Reference proteome</keyword>
<keyword evidence="2 3" id="KW-0175">Coiled coil</keyword>
<keyword evidence="1" id="KW-1277">Toxin-antitoxin system</keyword>
<dbReference type="GO" id="GO:0016887">
    <property type="term" value="F:ATP hydrolysis activity"/>
    <property type="evidence" value="ECO:0007669"/>
    <property type="project" value="InterPro"/>
</dbReference>
<dbReference type="Gene3D" id="3.40.50.300">
    <property type="entry name" value="P-loop containing nucleotide triphosphate hydrolases"/>
    <property type="match status" value="1"/>
</dbReference>
<gene>
    <name evidence="5" type="ORF">AKJ54_00225</name>
</gene>
<proteinExistence type="predicted"/>
<reference evidence="5 6" key="1">
    <citation type="journal article" date="2016" name="Sci. Rep.">
        <title>Metabolic traits of an uncultured archaeal lineage -MSBL1- from brine pools of the Red Sea.</title>
        <authorList>
            <person name="Mwirichia R."/>
            <person name="Alam I."/>
            <person name="Rashid M."/>
            <person name="Vinu M."/>
            <person name="Ba-Alawi W."/>
            <person name="Anthony Kamau A."/>
            <person name="Kamanda Ngugi D."/>
            <person name="Goker M."/>
            <person name="Klenk H.P."/>
            <person name="Bajic V."/>
            <person name="Stingl U."/>
        </authorList>
    </citation>
    <scope>NUCLEOTIDE SEQUENCE [LARGE SCALE GENOMIC DNA]</scope>
    <source>
        <strain evidence="5">SCGC-AAA382K21</strain>
    </source>
</reference>
<dbReference type="GO" id="GO:0003697">
    <property type="term" value="F:single-stranded DNA binding"/>
    <property type="evidence" value="ECO:0007669"/>
    <property type="project" value="TreeGrafter"/>
</dbReference>
<dbReference type="InterPro" id="IPR038729">
    <property type="entry name" value="Rad50/SbcC_AAA"/>
</dbReference>
<dbReference type="EMBL" id="LHYH01000003">
    <property type="protein sequence ID" value="KXB07472.1"/>
    <property type="molecule type" value="Genomic_DNA"/>
</dbReference>
<dbReference type="PANTHER" id="PTHR45916">
    <property type="entry name" value="STRUCTURAL MAINTENANCE OF CHROMOSOMES PROTEIN 5"/>
    <property type="match status" value="1"/>
</dbReference>
<comment type="caution">
    <text evidence="5">The sequence shown here is derived from an EMBL/GenBank/DDBJ whole genome shotgun (WGS) entry which is preliminary data.</text>
</comment>
<dbReference type="Proteomes" id="UP000070504">
    <property type="component" value="Unassembled WGS sequence"/>
</dbReference>
<accession>A0A133VLZ7</accession>
<feature type="coiled-coil region" evidence="3">
    <location>
        <begin position="222"/>
        <end position="397"/>
    </location>
</feature>
<sequence>MSKKTKATLYLEKDTIEQAKKSNFNISEIANRALRERLGLEKETKRQESLRQLLESGKREGKLYFMPFHIKSLELENVGKFNDLKLEFSDGLNLIYGPNGSGKTTIFESIKKVFDPDSEENVGDFVKQDENRGRVSIKIEAENNKVEKNFNVGGRTIKEFKERGVVIADDLFIGLDEEDKSEIFDDLRESIESQMIVTTVNRDLAQLAGNAIKLYSYTEERKKEIEERIADLSMGLEENKKDLEYLEKEIKETEAERGRLKKSQYEFESLKDQKAKFGEYSSELNIFRNELESEIENTEQKFENIESEREKGRLEERLKHLRNELAEKNSEYEDLVSRKEDIQEKMSMIDMEKDRLESLREKIERMMEEKNATMDKIDALEGEIKELKDEREEIESRLEG</sequence>
<dbReference type="PANTHER" id="PTHR45916:SF1">
    <property type="entry name" value="STRUCTURAL MAINTENANCE OF CHROMOSOMES PROTEIN 5"/>
    <property type="match status" value="1"/>
</dbReference>
<dbReference type="GO" id="GO:0030915">
    <property type="term" value="C:Smc5-Smc6 complex"/>
    <property type="evidence" value="ECO:0007669"/>
    <property type="project" value="TreeGrafter"/>
</dbReference>
<dbReference type="Pfam" id="PF07362">
    <property type="entry name" value="CcdA"/>
    <property type="match status" value="1"/>
</dbReference>
<dbReference type="GO" id="GO:0000724">
    <property type="term" value="P:double-strand break repair via homologous recombination"/>
    <property type="evidence" value="ECO:0007669"/>
    <property type="project" value="TreeGrafter"/>
</dbReference>
<evidence type="ECO:0000256" key="1">
    <source>
        <dbReference type="ARBA" id="ARBA00022649"/>
    </source>
</evidence>
<evidence type="ECO:0000256" key="3">
    <source>
        <dbReference type="SAM" id="Coils"/>
    </source>
</evidence>
<dbReference type="AlphaFoldDB" id="A0A133VLZ7"/>
<name>A0A133VLZ7_9EURY</name>
<feature type="domain" description="Rad50/SbcC-type AAA" evidence="4">
    <location>
        <begin position="72"/>
        <end position="306"/>
    </location>
</feature>
<evidence type="ECO:0000256" key="2">
    <source>
        <dbReference type="ARBA" id="ARBA00023054"/>
    </source>
</evidence>
<dbReference type="InterPro" id="IPR009956">
    <property type="entry name" value="Post-segregation_anti-tox_CcdA"/>
</dbReference>
<evidence type="ECO:0000313" key="6">
    <source>
        <dbReference type="Proteomes" id="UP000070504"/>
    </source>
</evidence>
<dbReference type="InterPro" id="IPR027417">
    <property type="entry name" value="P-loop_NTPase"/>
</dbReference>
<evidence type="ECO:0000259" key="4">
    <source>
        <dbReference type="Pfam" id="PF13476"/>
    </source>
</evidence>
<dbReference type="Gene3D" id="1.10.287.1490">
    <property type="match status" value="1"/>
</dbReference>
<protein>
    <recommendedName>
        <fullName evidence="4">Rad50/SbcC-type AAA domain-containing protein</fullName>
    </recommendedName>
</protein>